<proteinExistence type="predicted"/>
<evidence type="ECO:0000313" key="2">
    <source>
        <dbReference type="EMBL" id="GFR85835.1"/>
    </source>
</evidence>
<keyword evidence="3" id="KW-1185">Reference proteome</keyword>
<comment type="caution">
    <text evidence="2">The sequence shown here is derived from an EMBL/GenBank/DDBJ whole genome shotgun (WGS) entry which is preliminary data.</text>
</comment>
<gene>
    <name evidence="2" type="ORF">ElyMa_006038500</name>
</gene>
<evidence type="ECO:0000313" key="3">
    <source>
        <dbReference type="Proteomes" id="UP000762676"/>
    </source>
</evidence>
<dbReference type="EMBL" id="BMAT01012095">
    <property type="protein sequence ID" value="GFR85835.1"/>
    <property type="molecule type" value="Genomic_DNA"/>
</dbReference>
<organism evidence="2 3">
    <name type="scientific">Elysia marginata</name>
    <dbReference type="NCBI Taxonomy" id="1093978"/>
    <lineage>
        <taxon>Eukaryota</taxon>
        <taxon>Metazoa</taxon>
        <taxon>Spiralia</taxon>
        <taxon>Lophotrochozoa</taxon>
        <taxon>Mollusca</taxon>
        <taxon>Gastropoda</taxon>
        <taxon>Heterobranchia</taxon>
        <taxon>Euthyneura</taxon>
        <taxon>Panpulmonata</taxon>
        <taxon>Sacoglossa</taxon>
        <taxon>Placobranchoidea</taxon>
        <taxon>Plakobranchidae</taxon>
        <taxon>Elysia</taxon>
    </lineage>
</organism>
<evidence type="ECO:0000256" key="1">
    <source>
        <dbReference type="SAM" id="MobiDB-lite"/>
    </source>
</evidence>
<dbReference type="AlphaFoldDB" id="A0AAV4GN55"/>
<feature type="region of interest" description="Disordered" evidence="1">
    <location>
        <begin position="1"/>
        <end position="37"/>
    </location>
</feature>
<name>A0AAV4GN55_9GAST</name>
<protein>
    <submittedName>
        <fullName evidence="2">Uncharacterized protein</fullName>
    </submittedName>
</protein>
<accession>A0AAV4GN55</accession>
<reference evidence="2 3" key="1">
    <citation type="journal article" date="2021" name="Elife">
        <title>Chloroplast acquisition without the gene transfer in kleptoplastic sea slugs, Plakobranchus ocellatus.</title>
        <authorList>
            <person name="Maeda T."/>
            <person name="Takahashi S."/>
            <person name="Yoshida T."/>
            <person name="Shimamura S."/>
            <person name="Takaki Y."/>
            <person name="Nagai Y."/>
            <person name="Toyoda A."/>
            <person name="Suzuki Y."/>
            <person name="Arimoto A."/>
            <person name="Ishii H."/>
            <person name="Satoh N."/>
            <person name="Nishiyama T."/>
            <person name="Hasebe M."/>
            <person name="Maruyama T."/>
            <person name="Minagawa J."/>
            <person name="Obokata J."/>
            <person name="Shigenobu S."/>
        </authorList>
    </citation>
    <scope>NUCLEOTIDE SEQUENCE [LARGE SCALE GENOMIC DNA]</scope>
</reference>
<sequence length="110" mass="11936">MSTKSDTESSKYGKSDALRRLPTKPDKTFDDKEGGADKDSVCTIKTIGTLVKPTGLEVVANHAAVKVALLNLHEPPTILPQVVQQNDSVKAFRSPCGNLPCYPYRPFGSF</sequence>
<dbReference type="Proteomes" id="UP000762676">
    <property type="component" value="Unassembled WGS sequence"/>
</dbReference>